<sequence length="237" mass="25830">MKSALQILLVLLPQSLKRLVAHRLLGWEIHPTAHLGRSLIRVGRLTMGPSASIGPWNVIKDLDEVHLAEGAAIATRNSITGIAGTSGIFTHSPNRRPALVMGRFSMITNAHDIDCSDLVEFADYAVLAGFRSQILTHSLNLVQDRFVTGPVRLGEHCAVMSGCTILSGMQVPDRSIISAGSVITTKLTAEHTFYRGNPAEAVRDLPPTLKYFHREGLQHQVAAEIESWRAAQSQRTG</sequence>
<dbReference type="SUPFAM" id="SSF51161">
    <property type="entry name" value="Trimeric LpxA-like enzymes"/>
    <property type="match status" value="1"/>
</dbReference>
<dbReference type="InterPro" id="IPR011004">
    <property type="entry name" value="Trimer_LpxA-like_sf"/>
</dbReference>
<evidence type="ECO:0000313" key="2">
    <source>
        <dbReference type="Proteomes" id="UP001501581"/>
    </source>
</evidence>
<evidence type="ECO:0000313" key="1">
    <source>
        <dbReference type="EMBL" id="GAA1115083.1"/>
    </source>
</evidence>
<dbReference type="EMBL" id="BAAALG010000019">
    <property type="protein sequence ID" value="GAA1115083.1"/>
    <property type="molecule type" value="Genomic_DNA"/>
</dbReference>
<reference evidence="2" key="1">
    <citation type="journal article" date="2019" name="Int. J. Syst. Evol. Microbiol.">
        <title>The Global Catalogue of Microorganisms (GCM) 10K type strain sequencing project: providing services to taxonomists for standard genome sequencing and annotation.</title>
        <authorList>
            <consortium name="The Broad Institute Genomics Platform"/>
            <consortium name="The Broad Institute Genome Sequencing Center for Infectious Disease"/>
            <person name="Wu L."/>
            <person name="Ma J."/>
        </authorList>
    </citation>
    <scope>NUCLEOTIDE SEQUENCE [LARGE SCALE GENOMIC DNA]</scope>
    <source>
        <strain evidence="2">JCM 13008</strain>
    </source>
</reference>
<dbReference type="Proteomes" id="UP001501581">
    <property type="component" value="Unassembled WGS sequence"/>
</dbReference>
<proteinExistence type="predicted"/>
<name>A0ABP4ELU3_9ACTN</name>
<protein>
    <recommendedName>
        <fullName evidence="3">Acyltransferase</fullName>
    </recommendedName>
</protein>
<gene>
    <name evidence="1" type="ORF">GCM10009668_42240</name>
</gene>
<accession>A0ABP4ELU3</accession>
<dbReference type="Gene3D" id="2.160.10.10">
    <property type="entry name" value="Hexapeptide repeat proteins"/>
    <property type="match status" value="1"/>
</dbReference>
<dbReference type="RefSeq" id="WP_343996923.1">
    <property type="nucleotide sequence ID" value="NZ_BAAALG010000019.1"/>
</dbReference>
<evidence type="ECO:0008006" key="3">
    <source>
        <dbReference type="Google" id="ProtNLM"/>
    </source>
</evidence>
<keyword evidence="2" id="KW-1185">Reference proteome</keyword>
<organism evidence="1 2">
    <name type="scientific">Nocardioides dubius</name>
    <dbReference type="NCBI Taxonomy" id="317019"/>
    <lineage>
        <taxon>Bacteria</taxon>
        <taxon>Bacillati</taxon>
        <taxon>Actinomycetota</taxon>
        <taxon>Actinomycetes</taxon>
        <taxon>Propionibacteriales</taxon>
        <taxon>Nocardioidaceae</taxon>
        <taxon>Nocardioides</taxon>
    </lineage>
</organism>
<comment type="caution">
    <text evidence="1">The sequence shown here is derived from an EMBL/GenBank/DDBJ whole genome shotgun (WGS) entry which is preliminary data.</text>
</comment>